<dbReference type="PANTHER" id="PTHR37784">
    <property type="entry name" value="PROTEIN MSN1"/>
    <property type="match status" value="1"/>
</dbReference>
<feature type="compositionally biased region" description="Polar residues" evidence="1">
    <location>
        <begin position="569"/>
        <end position="579"/>
    </location>
</feature>
<proteinExistence type="predicted"/>
<feature type="compositionally biased region" description="Polar residues" evidence="1">
    <location>
        <begin position="385"/>
        <end position="417"/>
    </location>
</feature>
<name>I2H8E1_HENB6</name>
<dbReference type="AlphaFoldDB" id="I2H8E1"/>
<dbReference type="InterPro" id="IPR038279">
    <property type="entry name" value="Ndc10_dom2_sf"/>
</dbReference>
<evidence type="ECO:0000256" key="1">
    <source>
        <dbReference type="SAM" id="MobiDB-lite"/>
    </source>
</evidence>
<feature type="region of interest" description="Disordered" evidence="1">
    <location>
        <begin position="1"/>
        <end position="22"/>
    </location>
</feature>
<dbReference type="STRING" id="1071380.I2H8E1"/>
<dbReference type="InterPro" id="IPR052146">
    <property type="entry name" value="HOT1"/>
</dbReference>
<dbReference type="OrthoDB" id="428577at2759"/>
<dbReference type="eggNOG" id="ENOG502QTWE">
    <property type="taxonomic scope" value="Eukaryota"/>
</dbReference>
<dbReference type="GO" id="GO:0000978">
    <property type="term" value="F:RNA polymerase II cis-regulatory region sequence-specific DNA binding"/>
    <property type="evidence" value="ECO:0007669"/>
    <property type="project" value="TreeGrafter"/>
</dbReference>
<dbReference type="GeneID" id="14497800"/>
<keyword evidence="3" id="KW-1185">Reference proteome</keyword>
<dbReference type="Proteomes" id="UP000002866">
    <property type="component" value="Chromosome 8"/>
</dbReference>
<dbReference type="OMA" id="TIWDLYT"/>
<accession>I2H8E1</accession>
<dbReference type="EMBL" id="HE806323">
    <property type="protein sequence ID" value="CCH62643.1"/>
    <property type="molecule type" value="Genomic_DNA"/>
</dbReference>
<sequence>MDLYQTATNNTNEKTPPGISSSLKSTVENQLRHYLKQQDKLASNFNSPALVSGFSTIVQFLLQYYCNVDLIDVASIKLIDMYTTNKNANMLIVRKTQLTQSTGLVKAEYYQELQRDEDITQCPVFALTMFMFLVWHNPKIPITAQNFESFPLLDPSSIINNIFNPLKSHIYSTPENLTDQNDFLINKKLRFDNNGNNFDKVLSNMVFPWLPKLRSDMKYYHRTNFKLYSFCNLFEFFGRVFIQDCTYLSRSPNIYGNLLHYVQSFFPQFENILHSKSINDTHAGSNTKNVCSSNNFKDELSENKKILDKQIQDTLERNIFLGRAVDDMQNDLSAMKMSCNTMIDLQLKVLNNLQSEQEDNRLQNNKNNSLNSTSVTSENIRKPQESSSLTIPSQTYPSKLNRTDIQATSLTRSSIESQKPKTPPSIDMSGSKSVHILPPIINKTPTAPKNKTDNPSIQFLSPGLSVTVSSSHSFKANALQSLTNDINIGNYKLNTNITSPKTIKNLVTSASHETDHVMPKLQQKHLLQSLPESDNNGITQYKKQKITPLKINNEPQNNSMDYRPFISGSNNDSSTQSITAPRPSIPIPNSFSPSSNNISTTTNNDINPPEKDNTTYLKNSFAATIWDVYRDWYIGSSGTLSIKEQLINNNFNINLVKKNVFNFEAKSLLMKYVEMECSNSISNGRFSDSNKTRDEIRKIIVRDVDSFMNLNGMTLETLILHLNNSTRQNTSIYKDLKTWEVNTLNDN</sequence>
<dbReference type="GO" id="GO:0060963">
    <property type="term" value="P:positive regulation of ribosomal protein gene transcription by RNA polymerase II"/>
    <property type="evidence" value="ECO:0007669"/>
    <property type="project" value="TreeGrafter"/>
</dbReference>
<organism evidence="2 3">
    <name type="scientific">Henningerozyma blattae (strain ATCC 34711 / CBS 6284 / DSM 70876 / NBRC 10599 / NRRL Y-10934 / UCD 77-7)</name>
    <name type="common">Yeast</name>
    <name type="synonym">Tetrapisispora blattae</name>
    <dbReference type="NCBI Taxonomy" id="1071380"/>
    <lineage>
        <taxon>Eukaryota</taxon>
        <taxon>Fungi</taxon>
        <taxon>Dikarya</taxon>
        <taxon>Ascomycota</taxon>
        <taxon>Saccharomycotina</taxon>
        <taxon>Saccharomycetes</taxon>
        <taxon>Saccharomycetales</taxon>
        <taxon>Saccharomycetaceae</taxon>
        <taxon>Henningerozyma</taxon>
    </lineage>
</organism>
<feature type="region of interest" description="Disordered" evidence="1">
    <location>
        <begin position="569"/>
        <end position="611"/>
    </location>
</feature>
<protein>
    <recommendedName>
        <fullName evidence="4">Ndc10 domain-containing protein</fullName>
    </recommendedName>
</protein>
<feature type="compositionally biased region" description="Low complexity" evidence="1">
    <location>
        <begin position="362"/>
        <end position="378"/>
    </location>
</feature>
<dbReference type="KEGG" id="tbl:TBLA_0H03610"/>
<evidence type="ECO:0000313" key="2">
    <source>
        <dbReference type="EMBL" id="CCH62643.1"/>
    </source>
</evidence>
<dbReference type="PANTHER" id="PTHR37784:SF1">
    <property type="entry name" value="GLYCOLYTIC GENES TRANSCRIPTIONAL ACTIVATOR GCR1"/>
    <property type="match status" value="1"/>
</dbReference>
<dbReference type="Gene3D" id="1.10.443.20">
    <property type="entry name" value="Centromere DNA-binding protein complex CBF3 subunit, domain 2"/>
    <property type="match status" value="1"/>
</dbReference>
<gene>
    <name evidence="2" type="primary">TBLA0H03610</name>
    <name evidence="2" type="ORF">TBLA_0H03610</name>
</gene>
<dbReference type="GO" id="GO:0000981">
    <property type="term" value="F:DNA-binding transcription factor activity, RNA polymerase II-specific"/>
    <property type="evidence" value="ECO:0007669"/>
    <property type="project" value="TreeGrafter"/>
</dbReference>
<dbReference type="InParanoid" id="I2H8E1"/>
<dbReference type="HOGENOM" id="CLU_004933_0_0_1"/>
<feature type="compositionally biased region" description="Low complexity" evidence="1">
    <location>
        <begin position="587"/>
        <end position="607"/>
    </location>
</feature>
<evidence type="ECO:0000313" key="3">
    <source>
        <dbReference type="Proteomes" id="UP000002866"/>
    </source>
</evidence>
<evidence type="ECO:0008006" key="4">
    <source>
        <dbReference type="Google" id="ProtNLM"/>
    </source>
</evidence>
<dbReference type="RefSeq" id="XP_004182162.1">
    <property type="nucleotide sequence ID" value="XM_004182114.1"/>
</dbReference>
<reference evidence="2 3" key="1">
    <citation type="journal article" date="2011" name="Proc. Natl. Acad. Sci. U.S.A.">
        <title>Evolutionary erosion of yeast sex chromosomes by mating-type switching accidents.</title>
        <authorList>
            <person name="Gordon J.L."/>
            <person name="Armisen D."/>
            <person name="Proux-Wera E."/>
            <person name="Oheigeartaigh S.S."/>
            <person name="Byrne K.P."/>
            <person name="Wolfe K.H."/>
        </authorList>
    </citation>
    <scope>NUCLEOTIDE SEQUENCE [LARGE SCALE GENOMIC DNA]</scope>
    <source>
        <strain evidence="3">ATCC 34711 / CBS 6284 / DSM 70876 / NBRC 10599 / NRRL Y-10934 / UCD 77-7</strain>
    </source>
</reference>
<feature type="region of interest" description="Disordered" evidence="1">
    <location>
        <begin position="358"/>
        <end position="433"/>
    </location>
</feature>